<comment type="similarity">
    <text evidence="2">Belongs to the multi antimicrobial extrusion (MATE) (TC 2.A.66.1) family. MepA subfamily.</text>
</comment>
<keyword evidence="9" id="KW-0046">Antibiotic resistance</keyword>
<keyword evidence="8 10" id="KW-0472">Membrane</keyword>
<feature type="transmembrane region" description="Helical" evidence="10">
    <location>
        <begin position="404"/>
        <end position="424"/>
    </location>
</feature>
<name>A0A5S5B0M6_9FIRM</name>
<dbReference type="InterPro" id="IPR002528">
    <property type="entry name" value="MATE_fam"/>
</dbReference>
<reference evidence="11 12" key="1">
    <citation type="submission" date="2019-07" db="EMBL/GenBank/DDBJ databases">
        <title>Genomic Encyclopedia of Type Strains, Phase I: the one thousand microbial genomes (KMG-I) project.</title>
        <authorList>
            <person name="Kyrpides N."/>
        </authorList>
    </citation>
    <scope>NUCLEOTIDE SEQUENCE [LARGE SCALE GENOMIC DNA]</scope>
    <source>
        <strain evidence="11 12">DSM 16647</strain>
    </source>
</reference>
<protein>
    <recommendedName>
        <fullName evidence="3">Multidrug export protein MepA</fullName>
    </recommendedName>
</protein>
<dbReference type="Proteomes" id="UP000322294">
    <property type="component" value="Unassembled WGS sequence"/>
</dbReference>
<dbReference type="Pfam" id="PF01554">
    <property type="entry name" value="MatE"/>
    <property type="match status" value="2"/>
</dbReference>
<evidence type="ECO:0000256" key="6">
    <source>
        <dbReference type="ARBA" id="ARBA00022692"/>
    </source>
</evidence>
<feature type="transmembrane region" description="Helical" evidence="10">
    <location>
        <begin position="99"/>
        <end position="122"/>
    </location>
</feature>
<keyword evidence="7 10" id="KW-1133">Transmembrane helix</keyword>
<keyword evidence="6 10" id="KW-0812">Transmembrane</keyword>
<comment type="subcellular location">
    <subcellularLocation>
        <location evidence="1">Cell membrane</location>
        <topology evidence="1">Multi-pass membrane protein</topology>
    </subcellularLocation>
</comment>
<evidence type="ECO:0000256" key="10">
    <source>
        <dbReference type="SAM" id="Phobius"/>
    </source>
</evidence>
<evidence type="ECO:0000313" key="11">
    <source>
        <dbReference type="EMBL" id="TYP59946.1"/>
    </source>
</evidence>
<feature type="transmembrane region" description="Helical" evidence="10">
    <location>
        <begin position="274"/>
        <end position="296"/>
    </location>
</feature>
<dbReference type="GO" id="GO:0005886">
    <property type="term" value="C:plasma membrane"/>
    <property type="evidence" value="ECO:0007669"/>
    <property type="project" value="UniProtKB-SubCell"/>
</dbReference>
<dbReference type="InterPro" id="IPR048279">
    <property type="entry name" value="MdtK-like"/>
</dbReference>
<dbReference type="NCBIfam" id="TIGR00797">
    <property type="entry name" value="matE"/>
    <property type="match status" value="1"/>
</dbReference>
<sequence>MRPNITADEKFKIMTQAPVNRLICSLAVPTIVSMLITALYNMADTFFVSKISTSASGAVGISFSLMAIIQAIGFTIGMGSGNYISRLLGQKKRQYASKVAATGFFTALFLGVVIASIGLIFLDSLVYMLGATRTIAPFAKSYIKFILIGAPYMMASFVLNNILRFQGSAFFAMLGIATGAILNIILDPIFIFGLNMGTGGAALATIISQVISFLILFYNSGIGGNIKIQFKNFTPKWEIYKEILRGGMPSFFRQCLSSISTVCLNFSAGPYGDAAIAAMAIVTRIFQFGLSAMIGFGQGFQPVCGFNYGARRYDRVLAAFWFCVRTSAVVLLTIALFGFAFTSQIISIFRKEDLEVLAIGSRALRLHCLTFPLTSWVIMTNMLLQTIGKGPQASIVAASRHGLFFIPAIMILPRLFGLLGVQISQPVSDVFAFFLSVPIAMSTLKELQEKQFEEKIWLSKTEELKATL</sequence>
<feature type="transmembrane region" description="Helical" evidence="10">
    <location>
        <begin position="170"/>
        <end position="194"/>
    </location>
</feature>
<dbReference type="PIRSF" id="PIRSF006603">
    <property type="entry name" value="DinF"/>
    <property type="match status" value="1"/>
</dbReference>
<dbReference type="GO" id="GO:0042910">
    <property type="term" value="F:xenobiotic transmembrane transporter activity"/>
    <property type="evidence" value="ECO:0007669"/>
    <property type="project" value="InterPro"/>
</dbReference>
<evidence type="ECO:0000256" key="2">
    <source>
        <dbReference type="ARBA" id="ARBA00008417"/>
    </source>
</evidence>
<dbReference type="RefSeq" id="WP_148865609.1">
    <property type="nucleotide sequence ID" value="NZ_VNHO01000001.1"/>
</dbReference>
<accession>A0A5S5B0M6</accession>
<evidence type="ECO:0000256" key="3">
    <source>
        <dbReference type="ARBA" id="ARBA00022106"/>
    </source>
</evidence>
<dbReference type="InterPro" id="IPR051327">
    <property type="entry name" value="MATE_MepA_subfamily"/>
</dbReference>
<evidence type="ECO:0000256" key="7">
    <source>
        <dbReference type="ARBA" id="ARBA00022989"/>
    </source>
</evidence>
<evidence type="ECO:0000256" key="1">
    <source>
        <dbReference type="ARBA" id="ARBA00004651"/>
    </source>
</evidence>
<feature type="transmembrane region" description="Helical" evidence="10">
    <location>
        <begin position="142"/>
        <end position="163"/>
    </location>
</feature>
<organism evidence="11 12">
    <name type="scientific">Thermosediminibacter litoriperuensis</name>
    <dbReference type="NCBI Taxonomy" id="291989"/>
    <lineage>
        <taxon>Bacteria</taxon>
        <taxon>Bacillati</taxon>
        <taxon>Bacillota</taxon>
        <taxon>Clostridia</taxon>
        <taxon>Thermosediminibacterales</taxon>
        <taxon>Thermosediminibacteraceae</taxon>
        <taxon>Thermosediminibacter</taxon>
    </lineage>
</organism>
<feature type="transmembrane region" description="Helical" evidence="10">
    <location>
        <begin position="317"/>
        <end position="343"/>
    </location>
</feature>
<dbReference type="GO" id="GO:0046677">
    <property type="term" value="P:response to antibiotic"/>
    <property type="evidence" value="ECO:0007669"/>
    <property type="project" value="UniProtKB-KW"/>
</dbReference>
<evidence type="ECO:0000313" key="12">
    <source>
        <dbReference type="Proteomes" id="UP000322294"/>
    </source>
</evidence>
<dbReference type="AlphaFoldDB" id="A0A5S5B0M6"/>
<dbReference type="CDD" id="cd13143">
    <property type="entry name" value="MATE_MepA_like"/>
    <property type="match status" value="1"/>
</dbReference>
<keyword evidence="5" id="KW-1003">Cell membrane</keyword>
<keyword evidence="12" id="KW-1185">Reference proteome</keyword>
<dbReference type="PANTHER" id="PTHR43823">
    <property type="entry name" value="SPORULATION PROTEIN YKVU"/>
    <property type="match status" value="1"/>
</dbReference>
<dbReference type="GO" id="GO:0015297">
    <property type="term" value="F:antiporter activity"/>
    <property type="evidence" value="ECO:0007669"/>
    <property type="project" value="InterPro"/>
</dbReference>
<evidence type="ECO:0000256" key="8">
    <source>
        <dbReference type="ARBA" id="ARBA00023136"/>
    </source>
</evidence>
<dbReference type="OrthoDB" id="9811110at2"/>
<gene>
    <name evidence="11" type="ORF">LZ11_00108</name>
</gene>
<comment type="caution">
    <text evidence="11">The sequence shown here is derived from an EMBL/GenBank/DDBJ whole genome shotgun (WGS) entry which is preliminary data.</text>
</comment>
<evidence type="ECO:0000256" key="9">
    <source>
        <dbReference type="ARBA" id="ARBA00023251"/>
    </source>
</evidence>
<dbReference type="EMBL" id="VNHO01000001">
    <property type="protein sequence ID" value="TYP59946.1"/>
    <property type="molecule type" value="Genomic_DNA"/>
</dbReference>
<proteinExistence type="inferred from homology"/>
<feature type="transmembrane region" description="Helical" evidence="10">
    <location>
        <begin position="200"/>
        <end position="218"/>
    </location>
</feature>
<dbReference type="InterPro" id="IPR045070">
    <property type="entry name" value="MATE_MepA-like"/>
</dbReference>
<feature type="transmembrane region" description="Helical" evidence="10">
    <location>
        <begin position="55"/>
        <end position="78"/>
    </location>
</feature>
<feature type="transmembrane region" description="Helical" evidence="10">
    <location>
        <begin position="21"/>
        <end position="43"/>
    </location>
</feature>
<evidence type="ECO:0000256" key="5">
    <source>
        <dbReference type="ARBA" id="ARBA00022475"/>
    </source>
</evidence>
<dbReference type="PANTHER" id="PTHR43823:SF3">
    <property type="entry name" value="MULTIDRUG EXPORT PROTEIN MEPA"/>
    <property type="match status" value="1"/>
</dbReference>
<evidence type="ECO:0000256" key="4">
    <source>
        <dbReference type="ARBA" id="ARBA00022448"/>
    </source>
</evidence>
<keyword evidence="4" id="KW-0813">Transport</keyword>